<dbReference type="PANTHER" id="PTHR43798:SF33">
    <property type="entry name" value="HYDROLASE, PUTATIVE (AFU_ORTHOLOGUE AFUA_2G14860)-RELATED"/>
    <property type="match status" value="1"/>
</dbReference>
<protein>
    <submittedName>
        <fullName evidence="2">Alpha/beta hydrolase</fullName>
    </submittedName>
</protein>
<feature type="domain" description="AB hydrolase-1" evidence="1">
    <location>
        <begin position="55"/>
        <end position="300"/>
    </location>
</feature>
<dbReference type="SUPFAM" id="SSF53474">
    <property type="entry name" value="alpha/beta-Hydrolases"/>
    <property type="match status" value="1"/>
</dbReference>
<name>A0A4Z0M1J5_9GAMM</name>
<dbReference type="Gene3D" id="3.40.50.1820">
    <property type="entry name" value="alpha/beta hydrolase"/>
    <property type="match status" value="1"/>
</dbReference>
<dbReference type="GO" id="GO:0016787">
    <property type="term" value="F:hydrolase activity"/>
    <property type="evidence" value="ECO:0007669"/>
    <property type="project" value="UniProtKB-KW"/>
</dbReference>
<dbReference type="InterPro" id="IPR029058">
    <property type="entry name" value="AB_hydrolase_fold"/>
</dbReference>
<keyword evidence="2" id="KW-0378">Hydrolase</keyword>
<proteinExistence type="predicted"/>
<dbReference type="InterPro" id="IPR000073">
    <property type="entry name" value="AB_hydrolase_1"/>
</dbReference>
<dbReference type="Pfam" id="PF12697">
    <property type="entry name" value="Abhydrolase_6"/>
    <property type="match status" value="1"/>
</dbReference>
<accession>A0A4Z0M1J5</accession>
<dbReference type="InterPro" id="IPR050266">
    <property type="entry name" value="AB_hydrolase_sf"/>
</dbReference>
<dbReference type="RefSeq" id="WP_135443523.1">
    <property type="nucleotide sequence ID" value="NZ_SRLE01000007.1"/>
</dbReference>
<dbReference type="GO" id="GO:0016020">
    <property type="term" value="C:membrane"/>
    <property type="evidence" value="ECO:0007669"/>
    <property type="project" value="TreeGrafter"/>
</dbReference>
<dbReference type="OrthoDB" id="149912at2"/>
<evidence type="ECO:0000313" key="3">
    <source>
        <dbReference type="Proteomes" id="UP000298050"/>
    </source>
</evidence>
<sequence length="312" mass="33583">MTTPGQTTASSVEGTPPAWFQRALATPGESCRVNVRGCDIHYLRWGDRSRPGLAFIPPSGGHARWFAHVAPMFADQFHVLAIDPAGCGDSGRREAYSQDAINAEIFTALEHAGLFEAAVPPSLVGHSAGAQWVVRAAQAHGERLLGAIAIDGLRYTELDKDQAVKVLKAGPPAPRPARVYPSREEALARFRLAPPPLQPVGNDYIVDYIAAHSYRETDGGWVSKYDPAQVATIDLALELRDALKDLPCRGASLYAEHTHLAEADVAERMAVLNGPTVPVFIIPGTSHYPQIDQPFAFVAAIKGVVTGWIAAR</sequence>
<gene>
    <name evidence="2" type="ORF">E4634_10215</name>
</gene>
<dbReference type="PANTHER" id="PTHR43798">
    <property type="entry name" value="MONOACYLGLYCEROL LIPASE"/>
    <property type="match status" value="1"/>
</dbReference>
<evidence type="ECO:0000259" key="1">
    <source>
        <dbReference type="Pfam" id="PF12697"/>
    </source>
</evidence>
<dbReference type="AlphaFoldDB" id="A0A4Z0M1J5"/>
<dbReference type="EMBL" id="SRLE01000007">
    <property type="protein sequence ID" value="TGD73399.1"/>
    <property type="molecule type" value="Genomic_DNA"/>
</dbReference>
<comment type="caution">
    <text evidence="2">The sequence shown here is derived from an EMBL/GenBank/DDBJ whole genome shotgun (WGS) entry which is preliminary data.</text>
</comment>
<evidence type="ECO:0000313" key="2">
    <source>
        <dbReference type="EMBL" id="TGD73399.1"/>
    </source>
</evidence>
<organism evidence="2 3">
    <name type="scientific">Mangrovimicrobium sediminis</name>
    <dbReference type="NCBI Taxonomy" id="2562682"/>
    <lineage>
        <taxon>Bacteria</taxon>
        <taxon>Pseudomonadati</taxon>
        <taxon>Pseudomonadota</taxon>
        <taxon>Gammaproteobacteria</taxon>
        <taxon>Cellvibrionales</taxon>
        <taxon>Halieaceae</taxon>
        <taxon>Mangrovimicrobium</taxon>
    </lineage>
</organism>
<reference evidence="2 3" key="1">
    <citation type="submission" date="2019-04" db="EMBL/GenBank/DDBJ databases">
        <title>Taxonomy of novel Haliea sp. from mangrove soil of West Coast of India.</title>
        <authorList>
            <person name="Verma A."/>
            <person name="Kumar P."/>
            <person name="Krishnamurthi S."/>
        </authorList>
    </citation>
    <scope>NUCLEOTIDE SEQUENCE [LARGE SCALE GENOMIC DNA]</scope>
    <source>
        <strain evidence="2 3">SAOS-164</strain>
    </source>
</reference>
<keyword evidence="3" id="KW-1185">Reference proteome</keyword>
<dbReference type="Proteomes" id="UP000298050">
    <property type="component" value="Unassembled WGS sequence"/>
</dbReference>